<organism evidence="1 2">
    <name type="scientific">Haematococcus lacustris</name>
    <name type="common">Green alga</name>
    <name type="synonym">Haematococcus pluvialis</name>
    <dbReference type="NCBI Taxonomy" id="44745"/>
    <lineage>
        <taxon>Eukaryota</taxon>
        <taxon>Viridiplantae</taxon>
        <taxon>Chlorophyta</taxon>
        <taxon>core chlorophytes</taxon>
        <taxon>Chlorophyceae</taxon>
        <taxon>CS clade</taxon>
        <taxon>Chlamydomonadales</taxon>
        <taxon>Haematococcaceae</taxon>
        <taxon>Haematococcus</taxon>
    </lineage>
</organism>
<feature type="non-terminal residue" evidence="1">
    <location>
        <position position="93"/>
    </location>
</feature>
<dbReference type="Proteomes" id="UP000485058">
    <property type="component" value="Unassembled WGS sequence"/>
</dbReference>
<reference evidence="1 2" key="1">
    <citation type="submission" date="2020-02" db="EMBL/GenBank/DDBJ databases">
        <title>Draft genome sequence of Haematococcus lacustris strain NIES-144.</title>
        <authorList>
            <person name="Morimoto D."/>
            <person name="Nakagawa S."/>
            <person name="Yoshida T."/>
            <person name="Sawayama S."/>
        </authorList>
    </citation>
    <scope>NUCLEOTIDE SEQUENCE [LARGE SCALE GENOMIC DNA]</scope>
    <source>
        <strain evidence="1 2">NIES-144</strain>
    </source>
</reference>
<feature type="non-terminal residue" evidence="1">
    <location>
        <position position="1"/>
    </location>
</feature>
<comment type="caution">
    <text evidence="1">The sequence shown here is derived from an EMBL/GenBank/DDBJ whole genome shotgun (WGS) entry which is preliminary data.</text>
</comment>
<gene>
    <name evidence="1" type="ORF">HaLaN_23936</name>
</gene>
<dbReference type="EMBL" id="BLLF01002947">
    <property type="protein sequence ID" value="GFH25893.1"/>
    <property type="molecule type" value="Genomic_DNA"/>
</dbReference>
<evidence type="ECO:0000313" key="2">
    <source>
        <dbReference type="Proteomes" id="UP000485058"/>
    </source>
</evidence>
<accession>A0A699ZT81</accession>
<dbReference type="AlphaFoldDB" id="A0A699ZT81"/>
<sequence length="93" mass="10665">MDVRVDQDGGQLDISYESGYRKANPENRTEMCRRLELKLTTCIAERHAAPEADEHRRCYSKVFLTGLYNGLGHCIPYEEAMKQALRSKGLYPV</sequence>
<keyword evidence="2" id="KW-1185">Reference proteome</keyword>
<proteinExistence type="predicted"/>
<protein>
    <submittedName>
        <fullName evidence="1">Uncharacterized protein</fullName>
    </submittedName>
</protein>
<evidence type="ECO:0000313" key="1">
    <source>
        <dbReference type="EMBL" id="GFH25893.1"/>
    </source>
</evidence>
<name>A0A699ZT81_HAELA</name>